<accession>A0A1F6TYF7</accession>
<dbReference type="AlphaFoldDB" id="A0A1F6TYF7"/>
<organism evidence="2 3">
    <name type="scientific">Candidatus Muproteobacteria bacterium RIFCSPLOWO2_01_FULL_60_18</name>
    <dbReference type="NCBI Taxonomy" id="1817768"/>
    <lineage>
        <taxon>Bacteria</taxon>
        <taxon>Pseudomonadati</taxon>
        <taxon>Pseudomonadota</taxon>
        <taxon>Candidatus Muproteobacteria</taxon>
    </lineage>
</organism>
<dbReference type="InterPro" id="IPR021382">
    <property type="entry name" value="DUF3014"/>
</dbReference>
<evidence type="ECO:0000256" key="1">
    <source>
        <dbReference type="SAM" id="MobiDB-lite"/>
    </source>
</evidence>
<dbReference type="Pfam" id="PF11219">
    <property type="entry name" value="DUF3014"/>
    <property type="match status" value="1"/>
</dbReference>
<comment type="caution">
    <text evidence="2">The sequence shown here is derived from an EMBL/GenBank/DDBJ whole genome shotgun (WGS) entry which is preliminary data.</text>
</comment>
<dbReference type="Proteomes" id="UP000179037">
    <property type="component" value="Unassembled WGS sequence"/>
</dbReference>
<reference evidence="2 3" key="1">
    <citation type="journal article" date="2016" name="Nat. Commun.">
        <title>Thousands of microbial genomes shed light on interconnected biogeochemical processes in an aquifer system.</title>
        <authorList>
            <person name="Anantharaman K."/>
            <person name="Brown C.T."/>
            <person name="Hug L.A."/>
            <person name="Sharon I."/>
            <person name="Castelle C.J."/>
            <person name="Probst A.J."/>
            <person name="Thomas B.C."/>
            <person name="Singh A."/>
            <person name="Wilkins M.J."/>
            <person name="Karaoz U."/>
            <person name="Brodie E.L."/>
            <person name="Williams K.H."/>
            <person name="Hubbard S.S."/>
            <person name="Banfield J.F."/>
        </authorList>
    </citation>
    <scope>NUCLEOTIDE SEQUENCE [LARGE SCALE GENOMIC DNA]</scope>
</reference>
<proteinExistence type="predicted"/>
<sequence length="259" mass="29061">MKKTMWLVVLPVLGGIAAGFYYWQTGQQEPPPPPPVTAPPAPPPEPPIRHPIKEAAPSEKPLPALEASDDAMVEALSGFFGQKAVQEFFDVKEVVRRFVVTVDNLPRRKVPLRYRLLKPVAGQFLATGEGENNLTNPGNYRRYKSYVLLADAVDTKKLVAVYTRFYPLFQQEYMNLGYPKGYFNDRLVEAIDDLLAAPEIPGRIKLVRPKVMYQFADLALEELSAGQKIMIRMGVENAARIKARLREVRQELTGQASPP</sequence>
<name>A0A1F6TYF7_9PROT</name>
<feature type="compositionally biased region" description="Pro residues" evidence="1">
    <location>
        <begin position="29"/>
        <end position="46"/>
    </location>
</feature>
<protein>
    <recommendedName>
        <fullName evidence="4">DUF3014 domain-containing protein</fullName>
    </recommendedName>
</protein>
<feature type="region of interest" description="Disordered" evidence="1">
    <location>
        <begin position="27"/>
        <end position="54"/>
    </location>
</feature>
<gene>
    <name evidence="2" type="ORF">A3A87_07565</name>
</gene>
<dbReference type="STRING" id="1817768.A3A87_07565"/>
<evidence type="ECO:0000313" key="2">
    <source>
        <dbReference type="EMBL" id="OGI50174.1"/>
    </source>
</evidence>
<evidence type="ECO:0000313" key="3">
    <source>
        <dbReference type="Proteomes" id="UP000179037"/>
    </source>
</evidence>
<evidence type="ECO:0008006" key="4">
    <source>
        <dbReference type="Google" id="ProtNLM"/>
    </source>
</evidence>
<dbReference type="EMBL" id="MFTC01000077">
    <property type="protein sequence ID" value="OGI50174.1"/>
    <property type="molecule type" value="Genomic_DNA"/>
</dbReference>